<dbReference type="OrthoDB" id="9793499at2"/>
<dbReference type="Proteomes" id="UP000295722">
    <property type="component" value="Unassembled WGS sequence"/>
</dbReference>
<dbReference type="PANTHER" id="PTHR42879:SF2">
    <property type="entry name" value="3-OXOACYL-[ACYL-CARRIER-PROTEIN] REDUCTASE FABG"/>
    <property type="match status" value="1"/>
</dbReference>
<dbReference type="RefSeq" id="WP_133196438.1">
    <property type="nucleotide sequence ID" value="NZ_JBHUCW010000037.1"/>
</dbReference>
<comment type="similarity">
    <text evidence="1">Belongs to the short-chain dehydrogenases/reductases (SDR) family.</text>
</comment>
<dbReference type="PRINTS" id="PR00081">
    <property type="entry name" value="GDHRDH"/>
</dbReference>
<comment type="caution">
    <text evidence="2">The sequence shown here is derived from an EMBL/GenBank/DDBJ whole genome shotgun (WGS) entry which is preliminary data.</text>
</comment>
<gene>
    <name evidence="2" type="ORF">EYW47_19320</name>
</gene>
<evidence type="ECO:0000313" key="2">
    <source>
        <dbReference type="EMBL" id="TDG22038.1"/>
    </source>
</evidence>
<dbReference type="SUPFAM" id="SSF51735">
    <property type="entry name" value="NAD(P)-binding Rossmann-fold domains"/>
    <property type="match status" value="1"/>
</dbReference>
<dbReference type="AlphaFoldDB" id="A0A4R5M769"/>
<dbReference type="FunFam" id="3.40.50.720:FF:000084">
    <property type="entry name" value="Short-chain dehydrogenase reductase"/>
    <property type="match status" value="1"/>
</dbReference>
<keyword evidence="3" id="KW-1185">Reference proteome</keyword>
<dbReference type="EMBL" id="SMRP01000009">
    <property type="protein sequence ID" value="TDG22038.1"/>
    <property type="molecule type" value="Genomic_DNA"/>
</dbReference>
<name>A0A4R5M769_9BURK</name>
<dbReference type="PANTHER" id="PTHR42879">
    <property type="entry name" value="3-OXOACYL-(ACYL-CARRIER-PROTEIN) REDUCTASE"/>
    <property type="match status" value="1"/>
</dbReference>
<dbReference type="Gene3D" id="3.40.50.720">
    <property type="entry name" value="NAD(P)-binding Rossmann-like Domain"/>
    <property type="match status" value="1"/>
</dbReference>
<dbReference type="InterPro" id="IPR002347">
    <property type="entry name" value="SDR_fam"/>
</dbReference>
<dbReference type="Pfam" id="PF13561">
    <property type="entry name" value="adh_short_C2"/>
    <property type="match status" value="1"/>
</dbReference>
<protein>
    <submittedName>
        <fullName evidence="2">SDR family oxidoreductase</fullName>
    </submittedName>
</protein>
<organism evidence="2 3">
    <name type="scientific">Paraburkholderia silviterrae</name>
    <dbReference type="NCBI Taxonomy" id="2528715"/>
    <lineage>
        <taxon>Bacteria</taxon>
        <taxon>Pseudomonadati</taxon>
        <taxon>Pseudomonadota</taxon>
        <taxon>Betaproteobacteria</taxon>
        <taxon>Burkholderiales</taxon>
        <taxon>Burkholderiaceae</taxon>
        <taxon>Paraburkholderia</taxon>
    </lineage>
</organism>
<evidence type="ECO:0000256" key="1">
    <source>
        <dbReference type="ARBA" id="ARBA00006484"/>
    </source>
</evidence>
<reference evidence="2 3" key="1">
    <citation type="submission" date="2019-03" db="EMBL/GenBank/DDBJ databases">
        <title>Paraburkholderia sp. 4M-K11, isolated from subtropical forest soil.</title>
        <authorList>
            <person name="Gao Z.-H."/>
            <person name="Qiu L.-H."/>
        </authorList>
    </citation>
    <scope>NUCLEOTIDE SEQUENCE [LARGE SCALE GENOMIC DNA]</scope>
    <source>
        <strain evidence="2 3">4M-K11</strain>
    </source>
</reference>
<sequence>MNKSGFPDGATLIYGGSGGIGQGVALEFARAGVPVAIGYRTKADVAHRIASQVREAGVKSSTHQVDVTDTAQVQATLDAAIETHGRVHTIVWAAGPFVNQRHISEMSLEDWRRAIDVEVMGFFNAAKAALPHLRAAGGGSFVALGSAGHLRWPDRDGLSVAPKAANESLLKGLAREEGRYNIRANSILVGVIEAGMFPQLLEQGQFDQKWIDETMQMLALKRWGKPEDIGRAAVFLASENAAYITGQQLNVSGGFGI</sequence>
<accession>A0A4R5M769</accession>
<dbReference type="CDD" id="cd05233">
    <property type="entry name" value="SDR_c"/>
    <property type="match status" value="1"/>
</dbReference>
<evidence type="ECO:0000313" key="3">
    <source>
        <dbReference type="Proteomes" id="UP000295722"/>
    </source>
</evidence>
<proteinExistence type="inferred from homology"/>
<dbReference type="InterPro" id="IPR036291">
    <property type="entry name" value="NAD(P)-bd_dom_sf"/>
</dbReference>
<dbReference type="InterPro" id="IPR050259">
    <property type="entry name" value="SDR"/>
</dbReference>